<comment type="cofactor">
    <cofactor evidence="1">
        <name>FAD</name>
        <dbReference type="ChEBI" id="CHEBI:57692"/>
    </cofactor>
</comment>
<evidence type="ECO:0000256" key="3">
    <source>
        <dbReference type="ARBA" id="ARBA00022827"/>
    </source>
</evidence>
<dbReference type="EMBL" id="JAEPRA010000006">
    <property type="protein sequence ID" value="KAG2184341.1"/>
    <property type="molecule type" value="Genomic_DNA"/>
</dbReference>
<dbReference type="PANTHER" id="PTHR43004">
    <property type="entry name" value="TRK SYSTEM POTASSIUM UPTAKE PROTEIN"/>
    <property type="match status" value="1"/>
</dbReference>
<dbReference type="GO" id="GO:0071949">
    <property type="term" value="F:FAD binding"/>
    <property type="evidence" value="ECO:0007669"/>
    <property type="project" value="InterPro"/>
</dbReference>
<dbReference type="PRINTS" id="PR00420">
    <property type="entry name" value="RNGMNOXGNASE"/>
</dbReference>
<sequence>MLDVLICGAGPVGSFFANLMDQFGHDYRIIDSETPEARHGQSRALLLTARSLEIMEDRGLSGELLSHAVIPRGLRLHSDSKQITELEMKDVDSLYGHITVIPQWRIEDTLQHRLTKKVERPVKLISYVQESDHVVAKLQHGDNEDNVEEVKARFLVGSDGVHSAVRKGTPGWTFDGAVFNVPFVLADVTFTGDKLPDIRYGNFINTKHGVLMMLPLLDRAGEKLITRVVLNIDPTGSPDGKNDLTSLDKKEAVSQGIQKDQSITLEQLQEMIDQRSGAFKMKAENPQWLAKFRVNERKANGFRRGRCFIVGGKVYFKCGTYAAHCHSPAGGQGMNLGLQDAYSLAWKISSVLNNAAKNPEELLDSYYDERTPYIDATIEASGKVARNMVAPSMTADFLRSYVLPLALNIPSLHNKFGHIVQQLYVTIPSTSKVLAKKSASAIIEPGQYMKESGTLIPKDTMSRSPQTIRSILRKSDRYIALLVWNQAGDDDASESFWNLLKSYKKFVRPVIVLSKNNIFRYRIPEYARDSVYAEDGFWCDNKGELAHALGVEHDHAGIILIRPDMYIAFSESYDGKKEIPLRSFESYLFSQLNPEQ</sequence>
<dbReference type="OrthoDB" id="2690153at2759"/>
<evidence type="ECO:0000313" key="6">
    <source>
        <dbReference type="EMBL" id="KAG2184341.1"/>
    </source>
</evidence>
<evidence type="ECO:0000256" key="1">
    <source>
        <dbReference type="ARBA" id="ARBA00001974"/>
    </source>
</evidence>
<evidence type="ECO:0000259" key="5">
    <source>
        <dbReference type="Pfam" id="PF01494"/>
    </source>
</evidence>
<dbReference type="InterPro" id="IPR002938">
    <property type="entry name" value="FAD-bd"/>
</dbReference>
<name>A0A8H7UFZ2_9FUNG</name>
<dbReference type="AlphaFoldDB" id="A0A8H7UFZ2"/>
<keyword evidence="3" id="KW-0274">FAD</keyword>
<dbReference type="PANTHER" id="PTHR43004:SF19">
    <property type="entry name" value="BINDING MONOOXYGENASE, PUTATIVE (JCVI)-RELATED"/>
    <property type="match status" value="1"/>
</dbReference>
<gene>
    <name evidence="6" type="ORF">INT44_009356</name>
</gene>
<keyword evidence="2" id="KW-0285">Flavoprotein</keyword>
<dbReference type="Gene3D" id="3.30.70.2450">
    <property type="match status" value="1"/>
</dbReference>
<proteinExistence type="predicted"/>
<dbReference type="Gene3D" id="3.50.50.60">
    <property type="entry name" value="FAD/NAD(P)-binding domain"/>
    <property type="match status" value="1"/>
</dbReference>
<evidence type="ECO:0000256" key="2">
    <source>
        <dbReference type="ARBA" id="ARBA00022630"/>
    </source>
</evidence>
<reference evidence="6" key="1">
    <citation type="submission" date="2020-12" db="EMBL/GenBank/DDBJ databases">
        <title>Metabolic potential, ecology and presence of endohyphal bacteria is reflected in genomic diversity of Mucoromycotina.</title>
        <authorList>
            <person name="Muszewska A."/>
            <person name="Okrasinska A."/>
            <person name="Steczkiewicz K."/>
            <person name="Drgas O."/>
            <person name="Orlowska M."/>
            <person name="Perlinska-Lenart U."/>
            <person name="Aleksandrzak-Piekarczyk T."/>
            <person name="Szatraj K."/>
            <person name="Zielenkiewicz U."/>
            <person name="Pilsyk S."/>
            <person name="Malc E."/>
            <person name="Mieczkowski P."/>
            <person name="Kruszewska J.S."/>
            <person name="Biernat P."/>
            <person name="Pawlowska J."/>
        </authorList>
    </citation>
    <scope>NUCLEOTIDE SEQUENCE</scope>
    <source>
        <strain evidence="6">WA0000051536</strain>
    </source>
</reference>
<dbReference type="Proteomes" id="UP000612746">
    <property type="component" value="Unassembled WGS sequence"/>
</dbReference>
<comment type="caution">
    <text evidence="6">The sequence shown here is derived from an EMBL/GenBank/DDBJ whole genome shotgun (WGS) entry which is preliminary data.</text>
</comment>
<accession>A0A8H7UFZ2</accession>
<dbReference type="InterPro" id="IPR036188">
    <property type="entry name" value="FAD/NAD-bd_sf"/>
</dbReference>
<keyword evidence="4" id="KW-0560">Oxidoreductase</keyword>
<protein>
    <recommendedName>
        <fullName evidence="5">FAD-binding domain-containing protein</fullName>
    </recommendedName>
</protein>
<evidence type="ECO:0000313" key="7">
    <source>
        <dbReference type="Proteomes" id="UP000612746"/>
    </source>
</evidence>
<organism evidence="6 7">
    <name type="scientific">Umbelopsis vinacea</name>
    <dbReference type="NCBI Taxonomy" id="44442"/>
    <lineage>
        <taxon>Eukaryota</taxon>
        <taxon>Fungi</taxon>
        <taxon>Fungi incertae sedis</taxon>
        <taxon>Mucoromycota</taxon>
        <taxon>Mucoromycotina</taxon>
        <taxon>Umbelopsidomycetes</taxon>
        <taxon>Umbelopsidales</taxon>
        <taxon>Umbelopsidaceae</taxon>
        <taxon>Umbelopsis</taxon>
    </lineage>
</organism>
<dbReference type="GO" id="GO:0016709">
    <property type="term" value="F:oxidoreductase activity, acting on paired donors, with incorporation or reduction of molecular oxygen, NAD(P)H as one donor, and incorporation of one atom of oxygen"/>
    <property type="evidence" value="ECO:0007669"/>
    <property type="project" value="UniProtKB-ARBA"/>
</dbReference>
<dbReference type="InterPro" id="IPR050641">
    <property type="entry name" value="RIFMO-like"/>
</dbReference>
<feature type="domain" description="FAD-binding" evidence="5">
    <location>
        <begin position="2"/>
        <end position="380"/>
    </location>
</feature>
<evidence type="ECO:0000256" key="4">
    <source>
        <dbReference type="ARBA" id="ARBA00023002"/>
    </source>
</evidence>
<dbReference type="Pfam" id="PF01494">
    <property type="entry name" value="FAD_binding_3"/>
    <property type="match status" value="1"/>
</dbReference>
<dbReference type="SUPFAM" id="SSF51905">
    <property type="entry name" value="FAD/NAD(P)-binding domain"/>
    <property type="match status" value="1"/>
</dbReference>
<keyword evidence="7" id="KW-1185">Reference proteome</keyword>